<comment type="similarity">
    <text evidence="5">Belongs to the class-IV pyridoxal-phosphate-dependent aminotransferase family.</text>
</comment>
<dbReference type="InterPro" id="IPR036038">
    <property type="entry name" value="Aminotransferase-like"/>
</dbReference>
<evidence type="ECO:0000256" key="1">
    <source>
        <dbReference type="ARBA" id="ARBA00001933"/>
    </source>
</evidence>
<dbReference type="Gene3D" id="3.20.10.10">
    <property type="entry name" value="D-amino Acid Aminotransferase, subunit A, domain 2"/>
    <property type="match status" value="1"/>
</dbReference>
<name>A0ABT2HUB5_9MICO</name>
<evidence type="ECO:0000256" key="10">
    <source>
        <dbReference type="ARBA" id="ARBA00022898"/>
    </source>
</evidence>
<dbReference type="PANTHER" id="PTHR11825">
    <property type="entry name" value="SUBGROUP IIII AMINOTRANSFERASE"/>
    <property type="match status" value="1"/>
</dbReference>
<comment type="catalytic activity">
    <reaction evidence="14">
        <text>L-leucine + 2-oxoglutarate = 4-methyl-2-oxopentanoate + L-glutamate</text>
        <dbReference type="Rhea" id="RHEA:18321"/>
        <dbReference type="ChEBI" id="CHEBI:16810"/>
        <dbReference type="ChEBI" id="CHEBI:17865"/>
        <dbReference type="ChEBI" id="CHEBI:29985"/>
        <dbReference type="ChEBI" id="CHEBI:57427"/>
        <dbReference type="EC" id="2.6.1.42"/>
    </reaction>
</comment>
<evidence type="ECO:0000256" key="7">
    <source>
        <dbReference type="ARBA" id="ARBA00022576"/>
    </source>
</evidence>
<keyword evidence="7 15" id="KW-0032">Aminotransferase</keyword>
<dbReference type="Proteomes" id="UP001525379">
    <property type="component" value="Unassembled WGS sequence"/>
</dbReference>
<dbReference type="Gene3D" id="3.30.470.10">
    <property type="match status" value="1"/>
</dbReference>
<keyword evidence="9 15" id="KW-0808">Transferase</keyword>
<dbReference type="PANTHER" id="PTHR11825:SF44">
    <property type="entry name" value="BRANCHED-CHAIN-AMINO-ACID AMINOTRANSFERASE"/>
    <property type="match status" value="1"/>
</dbReference>
<dbReference type="InterPro" id="IPR043131">
    <property type="entry name" value="BCAT-like_N"/>
</dbReference>
<evidence type="ECO:0000256" key="4">
    <source>
        <dbReference type="ARBA" id="ARBA00005072"/>
    </source>
</evidence>
<evidence type="ECO:0000256" key="5">
    <source>
        <dbReference type="ARBA" id="ARBA00009320"/>
    </source>
</evidence>
<reference evidence="15 16" key="1">
    <citation type="submission" date="2022-04" db="EMBL/GenBank/DDBJ databases">
        <title>Human microbiome associated bacterial genomes.</title>
        <authorList>
            <person name="Sandstrom S."/>
            <person name="Salamzade R."/>
            <person name="Kalan L.R."/>
        </authorList>
    </citation>
    <scope>NUCLEOTIDE SEQUENCE [LARGE SCALE GENOMIC DNA]</scope>
    <source>
        <strain evidence="16">p3-SID1799</strain>
    </source>
</reference>
<dbReference type="EC" id="2.6.1.42" evidence="6"/>
<proteinExistence type="inferred from homology"/>
<organism evidence="15 16">
    <name type="scientific">Pseudoclavibacter albus</name>
    <dbReference type="NCBI Taxonomy" id="272241"/>
    <lineage>
        <taxon>Bacteria</taxon>
        <taxon>Bacillati</taxon>
        <taxon>Actinomycetota</taxon>
        <taxon>Actinomycetes</taxon>
        <taxon>Micrococcales</taxon>
        <taxon>Microbacteriaceae</taxon>
        <taxon>Pseudoclavibacter</taxon>
    </lineage>
</organism>
<evidence type="ECO:0000256" key="13">
    <source>
        <dbReference type="ARBA" id="ARBA00048798"/>
    </source>
</evidence>
<protein>
    <recommendedName>
        <fullName evidence="6">branched-chain-amino-acid transaminase</fullName>
        <ecNumber evidence="6">2.6.1.42</ecNumber>
    </recommendedName>
</protein>
<keyword evidence="15" id="KW-0548">Nucleotidyltransferase</keyword>
<gene>
    <name evidence="15" type="ORF">M3D15_00865</name>
</gene>
<evidence type="ECO:0000313" key="16">
    <source>
        <dbReference type="Proteomes" id="UP001525379"/>
    </source>
</evidence>
<dbReference type="GO" id="GO:0004084">
    <property type="term" value="F:branched-chain-amino-acid transaminase activity"/>
    <property type="evidence" value="ECO:0007669"/>
    <property type="project" value="UniProtKB-EC"/>
</dbReference>
<dbReference type="InterPro" id="IPR001544">
    <property type="entry name" value="Aminotrans_IV"/>
</dbReference>
<evidence type="ECO:0000313" key="15">
    <source>
        <dbReference type="EMBL" id="MCT2041899.1"/>
    </source>
</evidence>
<comment type="cofactor">
    <cofactor evidence="1">
        <name>pyridoxal 5'-phosphate</name>
        <dbReference type="ChEBI" id="CHEBI:597326"/>
    </cofactor>
</comment>
<evidence type="ECO:0000256" key="14">
    <source>
        <dbReference type="ARBA" id="ARBA00049229"/>
    </source>
</evidence>
<dbReference type="RefSeq" id="WP_206395079.1">
    <property type="nucleotide sequence ID" value="NZ_JAFDPW010000002.1"/>
</dbReference>
<sequence>MTAPAFRIEQNPTPISAEERAAVLENPGFGKRFTDHMALIDWTLEEGWHDARIVPYGPFQMDPASSIFHYGQEVFEGLKAYRHADGSIHTFRPERNAARLRQSAKRLALPELPDELFIGAIEELVKIDAEWVPAHGEGMSLYLRPFIIANESFLGVRAAHRATFCVIACPAGSYFADPTRPVSIWLSQQFSRAGRGGTGFAKCGGNYAASLLPTTEAYAQGCEQVLFLDSCENRYLEELGGMNILLVKKDGTILTPDSDSILPGITRDTLLELAEQDGHRVERRRIALDEWRDGVASGEIVEAFACGTAAVVSPIGVLKAPNFTLENPPVTAESVSMKLRAKLTGIQNGDVADTNGWLHRLV</sequence>
<dbReference type="GO" id="GO:0016779">
    <property type="term" value="F:nucleotidyltransferase activity"/>
    <property type="evidence" value="ECO:0007669"/>
    <property type="project" value="UniProtKB-KW"/>
</dbReference>
<evidence type="ECO:0000256" key="6">
    <source>
        <dbReference type="ARBA" id="ARBA00013053"/>
    </source>
</evidence>
<evidence type="ECO:0000256" key="9">
    <source>
        <dbReference type="ARBA" id="ARBA00022679"/>
    </source>
</evidence>
<evidence type="ECO:0000256" key="11">
    <source>
        <dbReference type="ARBA" id="ARBA00023304"/>
    </source>
</evidence>
<dbReference type="InterPro" id="IPR033939">
    <property type="entry name" value="BCAT_family"/>
</dbReference>
<dbReference type="CDD" id="cd01557">
    <property type="entry name" value="BCAT_beta_family"/>
    <property type="match status" value="1"/>
</dbReference>
<evidence type="ECO:0000256" key="12">
    <source>
        <dbReference type="ARBA" id="ARBA00048212"/>
    </source>
</evidence>
<comment type="catalytic activity">
    <reaction evidence="12">
        <text>L-valine + 2-oxoglutarate = 3-methyl-2-oxobutanoate + L-glutamate</text>
        <dbReference type="Rhea" id="RHEA:24813"/>
        <dbReference type="ChEBI" id="CHEBI:11851"/>
        <dbReference type="ChEBI" id="CHEBI:16810"/>
        <dbReference type="ChEBI" id="CHEBI:29985"/>
        <dbReference type="ChEBI" id="CHEBI:57762"/>
        <dbReference type="EC" id="2.6.1.42"/>
    </reaction>
</comment>
<comment type="caution">
    <text evidence="15">The sequence shown here is derived from an EMBL/GenBank/DDBJ whole genome shotgun (WGS) entry which is preliminary data.</text>
</comment>
<evidence type="ECO:0000256" key="2">
    <source>
        <dbReference type="ARBA" id="ARBA00004824"/>
    </source>
</evidence>
<comment type="pathway">
    <text evidence="3">Amino-acid biosynthesis; L-valine biosynthesis; L-valine from pyruvate: step 4/4.</text>
</comment>
<accession>A0ABT2HUB5</accession>
<dbReference type="NCBIfam" id="NF009897">
    <property type="entry name" value="PRK13357.1"/>
    <property type="match status" value="1"/>
</dbReference>
<evidence type="ECO:0000256" key="8">
    <source>
        <dbReference type="ARBA" id="ARBA00022605"/>
    </source>
</evidence>
<dbReference type="Pfam" id="PF01063">
    <property type="entry name" value="Aminotran_4"/>
    <property type="match status" value="1"/>
</dbReference>
<dbReference type="SUPFAM" id="SSF56752">
    <property type="entry name" value="D-aminoacid aminotransferase-like PLP-dependent enzymes"/>
    <property type="match status" value="1"/>
</dbReference>
<keyword evidence="8" id="KW-0028">Amino-acid biosynthesis</keyword>
<dbReference type="EMBL" id="JALXSQ010000002">
    <property type="protein sequence ID" value="MCT2041899.1"/>
    <property type="molecule type" value="Genomic_DNA"/>
</dbReference>
<evidence type="ECO:0000256" key="3">
    <source>
        <dbReference type="ARBA" id="ARBA00004931"/>
    </source>
</evidence>
<comment type="pathway">
    <text evidence="2">Amino-acid biosynthesis; L-isoleucine biosynthesis; L-isoleucine from 2-oxobutanoate: step 4/4.</text>
</comment>
<dbReference type="InterPro" id="IPR043132">
    <property type="entry name" value="BCAT-like_C"/>
</dbReference>
<dbReference type="NCBIfam" id="TIGR01123">
    <property type="entry name" value="ilvE_II"/>
    <property type="match status" value="1"/>
</dbReference>
<dbReference type="InterPro" id="IPR005786">
    <property type="entry name" value="B_amino_transII"/>
</dbReference>
<keyword evidence="16" id="KW-1185">Reference proteome</keyword>
<keyword evidence="10" id="KW-0663">Pyridoxal phosphate</keyword>
<dbReference type="PIRSF" id="PIRSF006468">
    <property type="entry name" value="BCAT1"/>
    <property type="match status" value="1"/>
</dbReference>
<keyword evidence="11" id="KW-0100">Branched-chain amino acid biosynthesis</keyword>
<comment type="catalytic activity">
    <reaction evidence="13">
        <text>L-isoleucine + 2-oxoglutarate = (S)-3-methyl-2-oxopentanoate + L-glutamate</text>
        <dbReference type="Rhea" id="RHEA:24801"/>
        <dbReference type="ChEBI" id="CHEBI:16810"/>
        <dbReference type="ChEBI" id="CHEBI:29985"/>
        <dbReference type="ChEBI" id="CHEBI:35146"/>
        <dbReference type="ChEBI" id="CHEBI:58045"/>
        <dbReference type="EC" id="2.6.1.42"/>
    </reaction>
</comment>
<comment type="pathway">
    <text evidence="4">Amino-acid biosynthesis; L-leucine biosynthesis; L-leucine from 3-methyl-2-oxobutanoate: step 4/4.</text>
</comment>